<feature type="transmembrane region" description="Helical" evidence="1">
    <location>
        <begin position="31"/>
        <end position="52"/>
    </location>
</feature>
<dbReference type="EMBL" id="QQAY01000005">
    <property type="protein sequence ID" value="RDI42216.1"/>
    <property type="molecule type" value="Genomic_DNA"/>
</dbReference>
<keyword evidence="1" id="KW-0472">Membrane</keyword>
<organism evidence="2 3">
    <name type="scientific">Falsibacillus pallidus</name>
    <dbReference type="NCBI Taxonomy" id="493781"/>
    <lineage>
        <taxon>Bacteria</taxon>
        <taxon>Bacillati</taxon>
        <taxon>Bacillota</taxon>
        <taxon>Bacilli</taxon>
        <taxon>Bacillales</taxon>
        <taxon>Bacillaceae</taxon>
        <taxon>Falsibacillus</taxon>
    </lineage>
</organism>
<reference evidence="2 3" key="1">
    <citation type="submission" date="2018-07" db="EMBL/GenBank/DDBJ databases">
        <title>Genomic Encyclopedia of Type Strains, Phase IV (KMG-IV): sequencing the most valuable type-strain genomes for metagenomic binning, comparative biology and taxonomic classification.</title>
        <authorList>
            <person name="Goeker M."/>
        </authorList>
    </citation>
    <scope>NUCLEOTIDE SEQUENCE [LARGE SCALE GENOMIC DNA]</scope>
    <source>
        <strain evidence="2 3">DSM 25281</strain>
    </source>
</reference>
<comment type="caution">
    <text evidence="2">The sequence shown here is derived from an EMBL/GenBank/DDBJ whole genome shotgun (WGS) entry which is preliminary data.</text>
</comment>
<keyword evidence="1" id="KW-0812">Transmembrane</keyword>
<accession>A0A370GG64</accession>
<keyword evidence="1" id="KW-1133">Transmembrane helix</keyword>
<evidence type="ECO:0000313" key="2">
    <source>
        <dbReference type="EMBL" id="RDI42216.1"/>
    </source>
</evidence>
<dbReference type="RefSeq" id="WP_114745609.1">
    <property type="nucleotide sequence ID" value="NZ_QQAY01000005.1"/>
</dbReference>
<keyword evidence="3" id="KW-1185">Reference proteome</keyword>
<proteinExistence type="predicted"/>
<feature type="transmembrane region" description="Helical" evidence="1">
    <location>
        <begin position="64"/>
        <end position="83"/>
    </location>
</feature>
<evidence type="ECO:0000256" key="1">
    <source>
        <dbReference type="SAM" id="Phobius"/>
    </source>
</evidence>
<dbReference type="Proteomes" id="UP000255326">
    <property type="component" value="Unassembled WGS sequence"/>
</dbReference>
<protein>
    <submittedName>
        <fullName evidence="2">Uncharacterized protein</fullName>
    </submittedName>
</protein>
<name>A0A370GG64_9BACI</name>
<dbReference type="AlphaFoldDB" id="A0A370GG64"/>
<evidence type="ECO:0000313" key="3">
    <source>
        <dbReference type="Proteomes" id="UP000255326"/>
    </source>
</evidence>
<sequence length="84" mass="9494">MKLDNLLLAGATLIIFGIVDTTREQLGFNNAFEKLVAGIVIGTITWIIATIMGKWFKDWSEIRVKWYVALPIIVGLIIIIPFFE</sequence>
<gene>
    <name evidence="2" type="ORF">DFR59_10555</name>
</gene>